<gene>
    <name evidence="2" type="ORF">NDU88_002137</name>
</gene>
<proteinExistence type="predicted"/>
<keyword evidence="3" id="KW-1185">Reference proteome</keyword>
<sequence>MNNNRVHTSGHKKKCIAVLADPVCSSRDGKAHVTSCGKQCVTGYREAARRPETTAHCRRVSQRRPQDLRRLGRGAGSRHPCGAREESAWSSCATTTEEGREGGVSEAEAKVKGPELREGLGALWLGPCGWYETIGAALLPGGHGPLWSTQEQSSIYRRAWSAGGM</sequence>
<protein>
    <submittedName>
        <fullName evidence="2">Uncharacterized protein</fullName>
    </submittedName>
</protein>
<evidence type="ECO:0000313" key="2">
    <source>
        <dbReference type="EMBL" id="KAJ1104728.1"/>
    </source>
</evidence>
<organism evidence="2 3">
    <name type="scientific">Pleurodeles waltl</name>
    <name type="common">Iberian ribbed newt</name>
    <dbReference type="NCBI Taxonomy" id="8319"/>
    <lineage>
        <taxon>Eukaryota</taxon>
        <taxon>Metazoa</taxon>
        <taxon>Chordata</taxon>
        <taxon>Craniata</taxon>
        <taxon>Vertebrata</taxon>
        <taxon>Euteleostomi</taxon>
        <taxon>Amphibia</taxon>
        <taxon>Batrachia</taxon>
        <taxon>Caudata</taxon>
        <taxon>Salamandroidea</taxon>
        <taxon>Salamandridae</taxon>
        <taxon>Pleurodelinae</taxon>
        <taxon>Pleurodeles</taxon>
    </lineage>
</organism>
<feature type="region of interest" description="Disordered" evidence="1">
    <location>
        <begin position="58"/>
        <end position="110"/>
    </location>
</feature>
<dbReference type="Proteomes" id="UP001066276">
    <property type="component" value="Chromosome 9"/>
</dbReference>
<dbReference type="AlphaFoldDB" id="A0AAV7MUT0"/>
<feature type="compositionally biased region" description="Basic and acidic residues" evidence="1">
    <location>
        <begin position="97"/>
        <end position="110"/>
    </location>
</feature>
<evidence type="ECO:0000256" key="1">
    <source>
        <dbReference type="SAM" id="MobiDB-lite"/>
    </source>
</evidence>
<name>A0AAV7MUT0_PLEWA</name>
<dbReference type="EMBL" id="JANPWB010000013">
    <property type="protein sequence ID" value="KAJ1104728.1"/>
    <property type="molecule type" value="Genomic_DNA"/>
</dbReference>
<comment type="caution">
    <text evidence="2">The sequence shown here is derived from an EMBL/GenBank/DDBJ whole genome shotgun (WGS) entry which is preliminary data.</text>
</comment>
<accession>A0AAV7MUT0</accession>
<evidence type="ECO:0000313" key="3">
    <source>
        <dbReference type="Proteomes" id="UP001066276"/>
    </source>
</evidence>
<reference evidence="2" key="1">
    <citation type="journal article" date="2022" name="bioRxiv">
        <title>Sequencing and chromosome-scale assembly of the giantPleurodeles waltlgenome.</title>
        <authorList>
            <person name="Brown T."/>
            <person name="Elewa A."/>
            <person name="Iarovenko S."/>
            <person name="Subramanian E."/>
            <person name="Araus A.J."/>
            <person name="Petzold A."/>
            <person name="Susuki M."/>
            <person name="Suzuki K.-i.T."/>
            <person name="Hayashi T."/>
            <person name="Toyoda A."/>
            <person name="Oliveira C."/>
            <person name="Osipova E."/>
            <person name="Leigh N.D."/>
            <person name="Simon A."/>
            <person name="Yun M.H."/>
        </authorList>
    </citation>
    <scope>NUCLEOTIDE SEQUENCE</scope>
    <source>
        <strain evidence="2">20211129_DDA</strain>
        <tissue evidence="2">Liver</tissue>
    </source>
</reference>